<sequence>MKKKYLAGLSIICLLSGNIWAAESMEMVTYYPTPYAAYSNVQVNDTKVNPSNASGAKVKLKTADIGVLKVNENLTSDIKKVQAQATKTGKSTAATGTLQVEGEYLKIASGGIPQAQAVNITNSATGNAYAANTIMLGTGTGAKVFPYAKAAVPGASNMVWRSITYYIDPSDPSKGKDTKTFLVIDQGAPQNACEDKYESHSNALWSSYMPDKQSYSFDQAKAQIAAMDTCPDKNPNTAYKCDGTFEGTCYDIRHRIPGNGWDPQNIYGSWQEILIWNDTCPGKNIEQEFNCENNATKSYYMCNDVTQSHYVNPYTGKICEYNDGTCTAVKKVRTVVCNEFVIDYERTTVTCCGSASCSAPQVDVSGVCKTPCPTLCPIGQIKTLSKYTEDGECCKADPCGDGFVQCPATYSFDKATGKCNPCISVPGGLQCRECFDPSNCQDLCYNVKTGGLTDLSKCMECNSAVTTCDPCKNNPSSTECSCVNGNFKACGCLTFGSDSAECKYGGVIPYDSPYYSVPTQDWMRYIINQQKARLTCKEYCSMDGGYTLNCPCGTRGGYYKFTTNPESGTDVRLQGVLTCCKSDPFPIGGGLGCASGY</sequence>
<evidence type="ECO:0000313" key="2">
    <source>
        <dbReference type="EMBL" id="ACC98322.1"/>
    </source>
</evidence>
<proteinExistence type="predicted"/>
<accession>B2KCS6</accession>
<evidence type="ECO:0000313" key="3">
    <source>
        <dbReference type="Proteomes" id="UP000001029"/>
    </source>
</evidence>
<organism evidence="2 3">
    <name type="scientific">Elusimicrobium minutum (strain Pei191)</name>
    <dbReference type="NCBI Taxonomy" id="445932"/>
    <lineage>
        <taxon>Bacteria</taxon>
        <taxon>Pseudomonadati</taxon>
        <taxon>Elusimicrobiota</taxon>
        <taxon>Elusimicrobia</taxon>
        <taxon>Elusimicrobiales</taxon>
        <taxon>Elusimicrobiaceae</taxon>
        <taxon>Elusimicrobium</taxon>
    </lineage>
</organism>
<evidence type="ECO:0000256" key="1">
    <source>
        <dbReference type="SAM" id="SignalP"/>
    </source>
</evidence>
<gene>
    <name evidence="2" type="ordered locus">Emin_0767</name>
</gene>
<keyword evidence="1" id="KW-0732">Signal</keyword>
<dbReference type="KEGG" id="emi:Emin_0767"/>
<dbReference type="RefSeq" id="WP_012414937.1">
    <property type="nucleotide sequence ID" value="NC_010644.1"/>
</dbReference>
<feature type="chain" id="PRO_5002778342" evidence="1">
    <location>
        <begin position="22"/>
        <end position="597"/>
    </location>
</feature>
<protein>
    <submittedName>
        <fullName evidence="2">Uncharacterized protein</fullName>
    </submittedName>
</protein>
<dbReference type="Proteomes" id="UP000001029">
    <property type="component" value="Chromosome"/>
</dbReference>
<dbReference type="EMBL" id="CP001055">
    <property type="protein sequence ID" value="ACC98322.1"/>
    <property type="molecule type" value="Genomic_DNA"/>
</dbReference>
<reference evidence="2 3" key="1">
    <citation type="journal article" date="2009" name="Appl. Environ. Microbiol.">
        <title>Genomic analysis of 'Elusimicrobium minutum,' the first cultivated representative of the phylum 'Elusimicrobia' (formerly termite group 1).</title>
        <authorList>
            <person name="Herlemann D.P.R."/>
            <person name="Geissinger O."/>
            <person name="Ikeda-Ohtsubo W."/>
            <person name="Kunin V."/>
            <person name="Sun H."/>
            <person name="Lapidus A."/>
            <person name="Hugenholtz P."/>
            <person name="Brune A."/>
        </authorList>
    </citation>
    <scope>NUCLEOTIDE SEQUENCE [LARGE SCALE GENOMIC DNA]</scope>
    <source>
        <strain evidence="2 3">Pei191</strain>
    </source>
</reference>
<name>B2KCS6_ELUMP</name>
<dbReference type="HOGENOM" id="CLU_493271_0_0_0"/>
<keyword evidence="3" id="KW-1185">Reference proteome</keyword>
<dbReference type="AlphaFoldDB" id="B2KCS6"/>
<feature type="signal peptide" evidence="1">
    <location>
        <begin position="1"/>
        <end position="21"/>
    </location>
</feature>